<feature type="region of interest" description="Disordered" evidence="1">
    <location>
        <begin position="364"/>
        <end position="392"/>
    </location>
</feature>
<sequence length="1075" mass="122915">MMIFTVNRSIITRIIIIVLIEIIIDSFRISSLWNTHANLIDDFVDENEMPQIDYKPTYGVPKNCHNNTEKVSIILNYSLCQTKFIVKWKVDIRNLLTNSKEFCCFLEDVLPCETKELEKCLPHYSELNEFETKRMIRRCSLSNLNQCREIDSGRSLAVPIVVGTVLVVAIAIIGFLYLPISKLIYWHFRADVLDPNKYLQLYKNAGWRLKLLPRSFRSKNFFDDQVLSGVTGKIGSISVEESAYHRPLLENLPKSSPLPNYAVIGERKISSTIISPSVSIDPALIEAEIFPAVFKSDFSSPLPQQKAIPSEMPELEPILLSKQSIKLESKPILETIPTQASVLSPDVKRDTMPTLEHKIMSVEVENRPTEPEPSQAPMSETAAAQKTPSSQIEMSIQKKEGIQNSSSSRIEISKQDLILMIEEILKREQVSTARVSLESPESKLIPSQEISPEQRSPQLTTEFKKSMHEFVPQQQPIPQPFRETPESIKILSIETRSRASTPELVSFDESKQLEIDVEDRATEKQKKSFWNVFKRKKTKKFELPIEMKIDEQSYRPKELQTKRNFSVEHIYEVIDSDRESIGRQSPFKKDVVHQRNEPDDWTRSSPVEEHIYEDIDSYRIDEDKDSKIVDAKKSKKKKKKFCKSNSILINCINSIFVPFFGELPFQNLCEEIGEHHLINDYMIAIVCIFWTMISFSQRFPSSSSSSIISRSTSIIEQLSLSGDDSFFSIWDLTNDVTKIDYKEYHGFPENCKQIDENYYDLKKQYEQCQIDGIEKFEMTILKLNTDTKEFCCFSKSVLKCENVPLNKCDQEYAAMNNHDTQQLLNACSIDIESKCDSWLQEWGVYIFAAIGTIIAICGCYCCISSQFMRTTFCCRNIHPDQYQMLVDKSWIGGKLIPNFVIRRRLRNLNAIFVPKESLDPTLAATFLGEKFQSSNVFTADEIQSTKLLSTDEIGQVDDYRKHVQSADDNWRWQRFKKKVYGGKEKLTGVGGHRKVIDEPIFIPVSVAAPQAPTAAAQVGCCGRLKAAMTKCLLLGVCCGVLVIGSFILAQVEFVTNFMAKVFEMIGFVKKENASF</sequence>
<keyword evidence="2" id="KW-0812">Transmembrane</keyword>
<feature type="transmembrane region" description="Helical" evidence="2">
    <location>
        <begin position="842"/>
        <end position="863"/>
    </location>
</feature>
<keyword evidence="2" id="KW-1133">Transmembrane helix</keyword>
<feature type="transmembrane region" description="Helical" evidence="2">
    <location>
        <begin position="156"/>
        <end position="178"/>
    </location>
</feature>
<feature type="compositionally biased region" description="Polar residues" evidence="1">
    <location>
        <begin position="376"/>
        <end position="392"/>
    </location>
</feature>
<name>A0A834VEG6_SARSC</name>
<reference evidence="5" key="1">
    <citation type="journal article" date="2020" name="PLoS Negl. Trop. Dis.">
        <title>High-quality nuclear genome for Sarcoptes scabiei-A critical resource for a neglected parasite.</title>
        <authorList>
            <person name="Korhonen P.K."/>
            <person name="Gasser R.B."/>
            <person name="Ma G."/>
            <person name="Wang T."/>
            <person name="Stroehlein A.J."/>
            <person name="Young N.D."/>
            <person name="Ang C.S."/>
            <person name="Fernando D.D."/>
            <person name="Lu H.C."/>
            <person name="Taylor S."/>
            <person name="Reynolds S.L."/>
            <person name="Mofiz E."/>
            <person name="Najaraj S.H."/>
            <person name="Gowda H."/>
            <person name="Madugundu A."/>
            <person name="Renuse S."/>
            <person name="Holt D."/>
            <person name="Pandey A."/>
            <person name="Papenfuss A.T."/>
            <person name="Fischer K."/>
        </authorList>
    </citation>
    <scope>NUCLEOTIDE SEQUENCE [LARGE SCALE GENOMIC DNA]</scope>
</reference>
<dbReference type="Proteomes" id="UP000070412">
    <property type="component" value="Unassembled WGS sequence"/>
</dbReference>
<dbReference type="EMBL" id="WVUK01000055">
    <property type="protein sequence ID" value="KAF7493801.1"/>
    <property type="molecule type" value="Genomic_DNA"/>
</dbReference>
<dbReference type="EnsemblMetazoa" id="SSS_8742s_mrna">
    <property type="protein sequence ID" value="KAF7493801.1"/>
    <property type="gene ID" value="SSS_8742"/>
</dbReference>
<evidence type="ECO:0000313" key="5">
    <source>
        <dbReference type="Proteomes" id="UP000070412"/>
    </source>
</evidence>
<gene>
    <name evidence="3" type="ORF">SSS_8742</name>
</gene>
<evidence type="ECO:0000313" key="3">
    <source>
        <dbReference type="EMBL" id="KAF7493801.1"/>
    </source>
</evidence>
<evidence type="ECO:0000313" key="4">
    <source>
        <dbReference type="EnsemblMetazoa" id="KAF7493801.1"/>
    </source>
</evidence>
<reference evidence="4" key="3">
    <citation type="submission" date="2022-06" db="UniProtKB">
        <authorList>
            <consortium name="EnsemblMetazoa"/>
        </authorList>
    </citation>
    <scope>IDENTIFICATION</scope>
</reference>
<protein>
    <submittedName>
        <fullName evidence="3 4">Uncharacterized protein</fullName>
    </submittedName>
</protein>
<proteinExistence type="predicted"/>
<feature type="transmembrane region" description="Helical" evidence="2">
    <location>
        <begin position="6"/>
        <end position="24"/>
    </location>
</feature>
<organism evidence="3">
    <name type="scientific">Sarcoptes scabiei</name>
    <name type="common">Itch mite</name>
    <name type="synonym">Acarus scabiei</name>
    <dbReference type="NCBI Taxonomy" id="52283"/>
    <lineage>
        <taxon>Eukaryota</taxon>
        <taxon>Metazoa</taxon>
        <taxon>Ecdysozoa</taxon>
        <taxon>Arthropoda</taxon>
        <taxon>Chelicerata</taxon>
        <taxon>Arachnida</taxon>
        <taxon>Acari</taxon>
        <taxon>Acariformes</taxon>
        <taxon>Sarcoptiformes</taxon>
        <taxon>Astigmata</taxon>
        <taxon>Psoroptidia</taxon>
        <taxon>Sarcoptoidea</taxon>
        <taxon>Sarcoptidae</taxon>
        <taxon>Sarcoptinae</taxon>
        <taxon>Sarcoptes</taxon>
    </lineage>
</organism>
<evidence type="ECO:0000256" key="1">
    <source>
        <dbReference type="SAM" id="MobiDB-lite"/>
    </source>
</evidence>
<accession>A0A834VEG6</accession>
<keyword evidence="5" id="KW-1185">Reference proteome</keyword>
<reference evidence="3" key="2">
    <citation type="submission" date="2020-01" db="EMBL/GenBank/DDBJ databases">
        <authorList>
            <person name="Korhonen P.K.K."/>
            <person name="Guangxu M.G."/>
            <person name="Wang T.W."/>
            <person name="Stroehlein A.J.S."/>
            <person name="Young N.D."/>
            <person name="Ang C.-S.A."/>
            <person name="Fernando D.W.F."/>
            <person name="Lu H.L."/>
            <person name="Taylor S.T."/>
            <person name="Ehtesham M.E.M."/>
            <person name="Najaraj S.H.N."/>
            <person name="Harsha G.H.G."/>
            <person name="Madugundu A.M."/>
            <person name="Renuse S.R."/>
            <person name="Holt D.H."/>
            <person name="Pandey A.P."/>
            <person name="Papenfuss A.P."/>
            <person name="Gasser R.B.G."/>
            <person name="Fischer K.F."/>
        </authorList>
    </citation>
    <scope>NUCLEOTIDE SEQUENCE</scope>
    <source>
        <strain evidence="3">SSS_KF_BRIS2020</strain>
    </source>
</reference>
<dbReference type="AlphaFoldDB" id="A0A834VEG6"/>
<evidence type="ECO:0000256" key="2">
    <source>
        <dbReference type="SAM" id="Phobius"/>
    </source>
</evidence>
<keyword evidence="2" id="KW-0472">Membrane</keyword>
<feature type="transmembrane region" description="Helical" evidence="2">
    <location>
        <begin position="1032"/>
        <end position="1051"/>
    </location>
</feature>